<feature type="chain" id="PRO_5017297594" description="Secreted protein" evidence="1">
    <location>
        <begin position="31"/>
        <end position="137"/>
    </location>
</feature>
<dbReference type="EMBL" id="RBAL01000035">
    <property type="protein sequence ID" value="RKN35873.1"/>
    <property type="molecule type" value="Genomic_DNA"/>
</dbReference>
<sequence>MALKSLAARSLFVATAGAAALALNAGTAHADSYEYITSPSDSSVIIGVGQFTSYGDELEVCDSREDGHAVSVAVYYSKPGSSSGQAPVYTLVAGGYGTCSLYNADMAATYNLTEGHTYWFSAGYNNSTRTTLWSDVA</sequence>
<comment type="caution">
    <text evidence="2">The sequence shown here is derived from an EMBL/GenBank/DDBJ whole genome shotgun (WGS) entry which is preliminary data.</text>
</comment>
<feature type="signal peptide" evidence="1">
    <location>
        <begin position="1"/>
        <end position="30"/>
    </location>
</feature>
<evidence type="ECO:0000256" key="1">
    <source>
        <dbReference type="SAM" id="SignalP"/>
    </source>
</evidence>
<dbReference type="RefSeq" id="WP_120685097.1">
    <property type="nucleotide sequence ID" value="NZ_RBAL01000035.1"/>
</dbReference>
<name>A0A3A9YG50_9ACTN</name>
<evidence type="ECO:0008006" key="4">
    <source>
        <dbReference type="Google" id="ProtNLM"/>
    </source>
</evidence>
<reference evidence="2 3" key="1">
    <citation type="journal article" date="2014" name="Int. J. Syst. Evol. Microbiol.">
        <title>Streptomyces hoynatensis sp. nov., isolated from deep marine sediment.</title>
        <authorList>
            <person name="Veyisoglu A."/>
            <person name="Sahin N."/>
        </authorList>
    </citation>
    <scope>NUCLEOTIDE SEQUENCE [LARGE SCALE GENOMIC DNA]</scope>
    <source>
        <strain evidence="2 3">KCTC 29097</strain>
    </source>
</reference>
<organism evidence="2 3">
    <name type="scientific">Streptomyces hoynatensis</name>
    <dbReference type="NCBI Taxonomy" id="1141874"/>
    <lineage>
        <taxon>Bacteria</taxon>
        <taxon>Bacillati</taxon>
        <taxon>Actinomycetota</taxon>
        <taxon>Actinomycetes</taxon>
        <taxon>Kitasatosporales</taxon>
        <taxon>Streptomycetaceae</taxon>
        <taxon>Streptomyces</taxon>
    </lineage>
</organism>
<evidence type="ECO:0000313" key="3">
    <source>
        <dbReference type="Proteomes" id="UP000272474"/>
    </source>
</evidence>
<keyword evidence="1" id="KW-0732">Signal</keyword>
<dbReference type="AlphaFoldDB" id="A0A3A9YG50"/>
<dbReference type="OrthoDB" id="4338068at2"/>
<dbReference type="Proteomes" id="UP000272474">
    <property type="component" value="Unassembled WGS sequence"/>
</dbReference>
<evidence type="ECO:0000313" key="2">
    <source>
        <dbReference type="EMBL" id="RKN35873.1"/>
    </source>
</evidence>
<protein>
    <recommendedName>
        <fullName evidence="4">Secreted protein</fullName>
    </recommendedName>
</protein>
<gene>
    <name evidence="2" type="ORF">D7294_30660</name>
</gene>
<accession>A0A3A9YG50</accession>
<keyword evidence="3" id="KW-1185">Reference proteome</keyword>
<proteinExistence type="predicted"/>